<gene>
    <name evidence="1" type="ORF">GGI19_004952</name>
</gene>
<reference evidence="1" key="1">
    <citation type="submission" date="2022-07" db="EMBL/GenBank/DDBJ databases">
        <title>Phylogenomic reconstructions and comparative analyses of Kickxellomycotina fungi.</title>
        <authorList>
            <person name="Reynolds N.K."/>
            <person name="Stajich J.E."/>
            <person name="Barry K."/>
            <person name="Grigoriev I.V."/>
            <person name="Crous P."/>
            <person name="Smith M.E."/>
        </authorList>
    </citation>
    <scope>NUCLEOTIDE SEQUENCE</scope>
    <source>
        <strain evidence="1">BCRC 34297</strain>
    </source>
</reference>
<keyword evidence="2" id="KW-1185">Reference proteome</keyword>
<protein>
    <submittedName>
        <fullName evidence="1">Uncharacterized protein</fullName>
    </submittedName>
</protein>
<accession>A0A9W8GXM8</accession>
<dbReference type="EMBL" id="JANBUH010000511">
    <property type="protein sequence ID" value="KAJ2750696.1"/>
    <property type="molecule type" value="Genomic_DNA"/>
</dbReference>
<dbReference type="OrthoDB" id="5511896at2759"/>
<evidence type="ECO:0000313" key="1">
    <source>
        <dbReference type="EMBL" id="KAJ2750696.1"/>
    </source>
</evidence>
<dbReference type="AlphaFoldDB" id="A0A9W8GXM8"/>
<proteinExistence type="predicted"/>
<sequence length="494" mass="55495">MHFTRSMDGEEVTLTSWPRCFQGFDRPTQHLAKKLVLDFDVWGVYIGKALEMLNNALRDEYSFPATRLLEIRFSRALVQRQQEDVAADLQRVQANINAFVQRVKLMAPMVNEIKVASRFYTSDLPLATIQCFSSLVTQLYQLANRISFSSYTGSAVIDLQLDMIGELVRMEYEVCHDNHRQILELARRSALTLQLLTIISKTGVDLSGLIRDAEGAFTEYSRLRTLKLTWRAHVTVSHGLIFKGALPFPKLRHLQVTQDTPFGDDILFRGNSATLEFLSVNVDSTVVDILGRYRVFTPTSHPKLQYVKVGHFSSTADPVISVVNYMQFVLGIAPGAPVREIRDGLTGTDLQTALSLLRKHVALQVLVLPNLCLSLWDVVALIKALPLLSDLHTLPPIFGEIPDGKSQDELSSYVYSTYAPMGERFRCWRVGYSWGQNPEEAVKCVQLLALACPNFSHVVPPFSDAVRTTLPLVATNASSDFDDYTTRVQHLVTE</sequence>
<organism evidence="1 2">
    <name type="scientific">Coemansia pectinata</name>
    <dbReference type="NCBI Taxonomy" id="1052879"/>
    <lineage>
        <taxon>Eukaryota</taxon>
        <taxon>Fungi</taxon>
        <taxon>Fungi incertae sedis</taxon>
        <taxon>Zoopagomycota</taxon>
        <taxon>Kickxellomycotina</taxon>
        <taxon>Kickxellomycetes</taxon>
        <taxon>Kickxellales</taxon>
        <taxon>Kickxellaceae</taxon>
        <taxon>Coemansia</taxon>
    </lineage>
</organism>
<dbReference type="Proteomes" id="UP001140011">
    <property type="component" value="Unassembled WGS sequence"/>
</dbReference>
<name>A0A9W8GXM8_9FUNG</name>
<comment type="caution">
    <text evidence="1">The sequence shown here is derived from an EMBL/GenBank/DDBJ whole genome shotgun (WGS) entry which is preliminary data.</text>
</comment>
<evidence type="ECO:0000313" key="2">
    <source>
        <dbReference type="Proteomes" id="UP001140011"/>
    </source>
</evidence>